<evidence type="ECO:0000259" key="2">
    <source>
        <dbReference type="PROSITE" id="PS50110"/>
    </source>
</evidence>
<evidence type="ECO:0000256" key="1">
    <source>
        <dbReference type="PROSITE-ProRule" id="PRU00169"/>
    </source>
</evidence>
<evidence type="ECO:0000313" key="4">
    <source>
        <dbReference type="Proteomes" id="UP000515977"/>
    </source>
</evidence>
<reference evidence="3 4" key="1">
    <citation type="submission" date="2020-08" db="EMBL/GenBank/DDBJ databases">
        <title>Genome sequence of Thermomonas brevis KACC 16975T.</title>
        <authorList>
            <person name="Hyun D.-W."/>
            <person name="Bae J.-W."/>
        </authorList>
    </citation>
    <scope>NUCLEOTIDE SEQUENCE [LARGE SCALE GENOMIC DNA]</scope>
    <source>
        <strain evidence="3 4">KACC 16975</strain>
    </source>
</reference>
<dbReference type="KEGG" id="tbv:H9L17_13640"/>
<name>A0A7G9QS76_9GAMM</name>
<dbReference type="Pfam" id="PF00072">
    <property type="entry name" value="Response_reg"/>
    <property type="match status" value="1"/>
</dbReference>
<dbReference type="AlphaFoldDB" id="A0A7G9QS76"/>
<dbReference type="SUPFAM" id="SSF52172">
    <property type="entry name" value="CheY-like"/>
    <property type="match status" value="1"/>
</dbReference>
<dbReference type="InterPro" id="IPR001789">
    <property type="entry name" value="Sig_transdc_resp-reg_receiver"/>
</dbReference>
<protein>
    <submittedName>
        <fullName evidence="3">Response regulator</fullName>
    </submittedName>
</protein>
<feature type="modified residue" description="4-aspartylphosphate" evidence="1">
    <location>
        <position position="61"/>
    </location>
</feature>
<dbReference type="InterPro" id="IPR011006">
    <property type="entry name" value="CheY-like_superfamily"/>
</dbReference>
<dbReference type="Gene3D" id="3.40.50.2300">
    <property type="match status" value="1"/>
</dbReference>
<evidence type="ECO:0000313" key="3">
    <source>
        <dbReference type="EMBL" id="QNN46201.1"/>
    </source>
</evidence>
<dbReference type="GO" id="GO:0000160">
    <property type="term" value="P:phosphorelay signal transduction system"/>
    <property type="evidence" value="ECO:0007669"/>
    <property type="project" value="InterPro"/>
</dbReference>
<dbReference type="RefSeq" id="WP_187569963.1">
    <property type="nucleotide sequence ID" value="NZ_CP060711.1"/>
</dbReference>
<feature type="domain" description="Response regulatory" evidence="2">
    <location>
        <begin position="10"/>
        <end position="121"/>
    </location>
</feature>
<keyword evidence="1" id="KW-0597">Phosphoprotein</keyword>
<dbReference type="PROSITE" id="PS50110">
    <property type="entry name" value="RESPONSE_REGULATORY"/>
    <property type="match status" value="1"/>
</dbReference>
<dbReference type="EMBL" id="CP060711">
    <property type="protein sequence ID" value="QNN46201.1"/>
    <property type="molecule type" value="Genomic_DNA"/>
</dbReference>
<dbReference type="Proteomes" id="UP000515977">
    <property type="component" value="Chromosome"/>
</dbReference>
<gene>
    <name evidence="3" type="ORF">H9L17_13640</name>
</gene>
<keyword evidence="4" id="KW-1185">Reference proteome</keyword>
<proteinExistence type="predicted"/>
<sequence>MVSLFRSNCHVLVVEDEYVLAYQLKTALEGEGVTVLGPVASEADARAAIERAEQVDGVVLDLNLGGRITYGLADYLLAKDIPFLFATGYDESAIAMRYRHVPYTQKPVSAAFVASALGCGSAK</sequence>
<organism evidence="3 4">
    <name type="scientific">Thermomonas brevis</name>
    <dbReference type="NCBI Taxonomy" id="215691"/>
    <lineage>
        <taxon>Bacteria</taxon>
        <taxon>Pseudomonadati</taxon>
        <taxon>Pseudomonadota</taxon>
        <taxon>Gammaproteobacteria</taxon>
        <taxon>Lysobacterales</taxon>
        <taxon>Lysobacteraceae</taxon>
        <taxon>Thermomonas</taxon>
    </lineage>
</organism>
<accession>A0A7G9QS76</accession>